<organism evidence="1 2">
    <name type="scientific">Saccharothrix syringae</name>
    <name type="common">Nocardiopsis syringae</name>
    <dbReference type="NCBI Taxonomy" id="103733"/>
    <lineage>
        <taxon>Bacteria</taxon>
        <taxon>Bacillati</taxon>
        <taxon>Actinomycetota</taxon>
        <taxon>Actinomycetes</taxon>
        <taxon>Pseudonocardiales</taxon>
        <taxon>Pseudonocardiaceae</taxon>
        <taxon>Saccharothrix</taxon>
    </lineage>
</organism>
<evidence type="ECO:0000313" key="1">
    <source>
        <dbReference type="EMBL" id="QFZ20363.1"/>
    </source>
</evidence>
<evidence type="ECO:0008006" key="3">
    <source>
        <dbReference type="Google" id="ProtNLM"/>
    </source>
</evidence>
<accession>A0A5Q0H2M3</accession>
<dbReference type="Proteomes" id="UP000325787">
    <property type="component" value="Chromosome"/>
</dbReference>
<dbReference type="OrthoDB" id="7041873at2"/>
<dbReference type="AlphaFoldDB" id="A0A5Q0H2M3"/>
<dbReference type="KEGG" id="ssyi:EKG83_25720"/>
<keyword evidence="2" id="KW-1185">Reference proteome</keyword>
<dbReference type="RefSeq" id="WP_153278389.1">
    <property type="nucleotide sequence ID" value="NZ_CP034550.1"/>
</dbReference>
<evidence type="ECO:0000313" key="2">
    <source>
        <dbReference type="Proteomes" id="UP000325787"/>
    </source>
</evidence>
<name>A0A5Q0H2M3_SACSY</name>
<proteinExistence type="predicted"/>
<gene>
    <name evidence="1" type="ORF">EKG83_25720</name>
</gene>
<dbReference type="EMBL" id="CP034550">
    <property type="protein sequence ID" value="QFZ20363.1"/>
    <property type="molecule type" value="Genomic_DNA"/>
</dbReference>
<sequence>MASLTGENVLSLVHQALTEFDDRPLDVTIRRAARIASLLGETELAVRFTMELKAHGGHPQSNAENAQRMMADPSAWGSPDGPDFAAMRAWSENRTFKDGPHAGNVSTFGVAEIIAWLDEFDERRADGDDRFVRLHYRAVLERIRQRVFTALCAWERQLTYANVNERIFDRFRSRVDAMLAQGASALVAQFSAVYRRLREATRDPQSPVAEELAQAVTTCRRILKTVADHVLPAAPGAVAENGSPLNDSAYRNRIFQFVKDNVGSEAVAGAVKAAIGGVYERFSTLDKLANKGVHAELGVKEAEMCAIHTYLVAGELLDLFIASSNEVTPAHP</sequence>
<protein>
    <recommendedName>
        <fullName evidence="3">AbiTii domain-containing protein</fullName>
    </recommendedName>
</protein>
<reference evidence="2" key="1">
    <citation type="journal article" date="2021" name="Curr. Microbiol.">
        <title>Complete genome of nocamycin-producing strain Saccharothrix syringae NRRL B-16468 reveals the biosynthetic potential for secondary metabolites.</title>
        <authorList>
            <person name="Mo X."/>
            <person name="Yang S."/>
        </authorList>
    </citation>
    <scope>NUCLEOTIDE SEQUENCE [LARGE SCALE GENOMIC DNA]</scope>
    <source>
        <strain evidence="2">ATCC 51364 / DSM 43886 / JCM 6844 / KCTC 9398 / NBRC 14523 / NRRL B-16468 / INA 2240</strain>
    </source>
</reference>